<organism evidence="3 4">
    <name type="scientific">Candidatus Magasanikbacteria bacterium RIFCSPHIGHO2_02_FULL_45_10</name>
    <dbReference type="NCBI Taxonomy" id="1798679"/>
    <lineage>
        <taxon>Bacteria</taxon>
        <taxon>Candidatus Magasanikiibacteriota</taxon>
    </lineage>
</organism>
<evidence type="ECO:0000256" key="1">
    <source>
        <dbReference type="SAM" id="MobiDB-lite"/>
    </source>
</evidence>
<dbReference type="AlphaFoldDB" id="A0A1F6M9K0"/>
<reference evidence="3 4" key="1">
    <citation type="journal article" date="2016" name="Nat. Commun.">
        <title>Thousands of microbial genomes shed light on interconnected biogeochemical processes in an aquifer system.</title>
        <authorList>
            <person name="Anantharaman K."/>
            <person name="Brown C.T."/>
            <person name="Hug L.A."/>
            <person name="Sharon I."/>
            <person name="Castelle C.J."/>
            <person name="Probst A.J."/>
            <person name="Thomas B.C."/>
            <person name="Singh A."/>
            <person name="Wilkins M.J."/>
            <person name="Karaoz U."/>
            <person name="Brodie E.L."/>
            <person name="Williams K.H."/>
            <person name="Hubbard S.S."/>
            <person name="Banfield J.F."/>
        </authorList>
    </citation>
    <scope>NUCLEOTIDE SEQUENCE [LARGE SCALE GENOMIC DNA]</scope>
</reference>
<evidence type="ECO:0000256" key="2">
    <source>
        <dbReference type="SAM" id="SignalP"/>
    </source>
</evidence>
<name>A0A1F6M9K0_9BACT</name>
<accession>A0A1F6M9K0</accession>
<keyword evidence="2" id="KW-0732">Signal</keyword>
<gene>
    <name evidence="3" type="ORF">A3D53_01300</name>
</gene>
<proteinExistence type="predicted"/>
<dbReference type="EMBL" id="MFQA01000048">
    <property type="protein sequence ID" value="OGH68306.1"/>
    <property type="molecule type" value="Genomic_DNA"/>
</dbReference>
<protein>
    <submittedName>
        <fullName evidence="3">Uncharacterized protein</fullName>
    </submittedName>
</protein>
<feature type="region of interest" description="Disordered" evidence="1">
    <location>
        <begin position="30"/>
        <end position="77"/>
    </location>
</feature>
<evidence type="ECO:0000313" key="4">
    <source>
        <dbReference type="Proteomes" id="UP000176413"/>
    </source>
</evidence>
<dbReference type="Proteomes" id="UP000176413">
    <property type="component" value="Unassembled WGS sequence"/>
</dbReference>
<sequence>MFKKMVVAGLLAGVLAMFVFVVPIGCGGTDTETTDGGPNDRLDGNNPDGGVDGGVTDGGNPDGGLTDGGVTDGGADAGPDADSDWEFALAVLNGRKWEHWKKDSTTPFETGTFALDVFPNLGCSSGKRLTVWYSLTVRDEFCFEPDTMHYSWRRDANYYIEGDFTFCHDCAGYTGTVKEVCLRHRHISGYCHPDWSDQLFVDGPWVLIVINFSDGSTRKLTYTKGD</sequence>
<feature type="compositionally biased region" description="Gly residues" evidence="1">
    <location>
        <begin position="50"/>
        <end position="76"/>
    </location>
</feature>
<comment type="caution">
    <text evidence="3">The sequence shown here is derived from an EMBL/GenBank/DDBJ whole genome shotgun (WGS) entry which is preliminary data.</text>
</comment>
<evidence type="ECO:0000313" key="3">
    <source>
        <dbReference type="EMBL" id="OGH68306.1"/>
    </source>
</evidence>
<feature type="chain" id="PRO_5009525583" evidence="2">
    <location>
        <begin position="22"/>
        <end position="226"/>
    </location>
</feature>
<feature type="signal peptide" evidence="2">
    <location>
        <begin position="1"/>
        <end position="21"/>
    </location>
</feature>